<dbReference type="Proteomes" id="UP000708208">
    <property type="component" value="Unassembled WGS sequence"/>
</dbReference>
<comment type="subcellular location">
    <subcellularLocation>
        <location evidence="1">Late endosome</location>
    </subcellularLocation>
</comment>
<dbReference type="InterPro" id="IPR000008">
    <property type="entry name" value="C2_dom"/>
</dbReference>
<feature type="domain" description="MHD1" evidence="4">
    <location>
        <begin position="573"/>
        <end position="690"/>
    </location>
</feature>
<dbReference type="PROSITE" id="PS50004">
    <property type="entry name" value="C2"/>
    <property type="match status" value="1"/>
</dbReference>
<evidence type="ECO:0000259" key="4">
    <source>
        <dbReference type="PROSITE" id="PS51258"/>
    </source>
</evidence>
<evidence type="ECO:0000313" key="5">
    <source>
        <dbReference type="EMBL" id="CAG7662169.1"/>
    </source>
</evidence>
<evidence type="ECO:0000256" key="1">
    <source>
        <dbReference type="ARBA" id="ARBA00004603"/>
    </source>
</evidence>
<dbReference type="PROSITE" id="PS51258">
    <property type="entry name" value="MHD1"/>
    <property type="match status" value="1"/>
</dbReference>
<dbReference type="GO" id="GO:0006887">
    <property type="term" value="P:exocytosis"/>
    <property type="evidence" value="ECO:0007669"/>
    <property type="project" value="UniProtKB-KW"/>
</dbReference>
<gene>
    <name evidence="5" type="ORF">AFUS01_LOCUS1439</name>
</gene>
<accession>A0A8J2NRA8</accession>
<evidence type="ECO:0000256" key="2">
    <source>
        <dbReference type="ARBA" id="ARBA00022483"/>
    </source>
</evidence>
<dbReference type="GO" id="GO:0005770">
    <property type="term" value="C:late endosome"/>
    <property type="evidence" value="ECO:0007669"/>
    <property type="project" value="UniProtKB-SubCell"/>
</dbReference>
<feature type="domain" description="C2" evidence="3">
    <location>
        <begin position="103"/>
        <end position="223"/>
    </location>
</feature>
<name>A0A8J2NRA8_9HEXA</name>
<sequence>MSDNYTFDHILQRWKSLEDDTLDDELEAQAPPVNYRCSTETDPRKDQPFIKIFESGTEKLVDDLYSEVLHALCQTLNSKGTDSTKAVSLVEHLQQAFNIDGKTHEKLNYAVQQRTRRCSFKKTPLVAYVEVVEGKGLKGKDANGLSDPYCRLFVSPNQDFKTFVKHATLTPVWKEHFKIPVTTYQDEVLTLEVWDYDDPEEFISDKMNKIKEVKSARGMKNFMKEIAFSASTGKEPGDFMGSLKMPLKNIPSDGFEDWFTLDYSSIGFYGKHGKIYLRVMIGPEKDKTVAVTEYRHVLQVLVIHELKQNDDKNIPWGGELSEHSECILKQLRLQGALRSSDINLAKFYVYSHAHYDHRINAKLFLSTLKAIWEDHKNEQMSADVTIFSYEAKIFWIAAERFLDNFSVFMLNNYGCIFKNLHGATQVYYLLSSLNLLKDMTVLVEDSGRCLDNKITKEFIIQKTEESISAGAENLFNKIYKSATEGNYEVVALLKTGEYLTADLPKRKGLLDIVSKDYLSVDYFNLTYRMFDKKYGECVSSFLDKNRMNNVTQTGSKKQIKSSQEDDAMGKNLFKLYHQVKLFSEFGRKIPDTETLSIKGSYHGWFHSSVDRWLQEAWREAYQRMKRAVDLDILRPICDYGDESKLTTSALDTKLIFTQIIKFWDELAWSCPKECFAFIVKLLDVSNYLSV</sequence>
<protein>
    <recommendedName>
        <fullName evidence="7">C2 domain-containing protein</fullName>
    </recommendedName>
</protein>
<evidence type="ECO:0000259" key="3">
    <source>
        <dbReference type="PROSITE" id="PS50004"/>
    </source>
</evidence>
<dbReference type="GO" id="GO:0099503">
    <property type="term" value="C:secretory vesicle"/>
    <property type="evidence" value="ECO:0007669"/>
    <property type="project" value="TreeGrafter"/>
</dbReference>
<dbReference type="AlphaFoldDB" id="A0A8J2NRA8"/>
<comment type="caution">
    <text evidence="5">The sequence shown here is derived from an EMBL/GenBank/DDBJ whole genome shotgun (WGS) entry which is preliminary data.</text>
</comment>
<keyword evidence="2" id="KW-0268">Exocytosis</keyword>
<dbReference type="PANTHER" id="PTHR45999:SF2">
    <property type="entry name" value="PROTEIN UNC-13 HOMOLOG 4B"/>
    <property type="match status" value="1"/>
</dbReference>
<dbReference type="EMBL" id="CAJVCH010007971">
    <property type="protein sequence ID" value="CAG7662169.1"/>
    <property type="molecule type" value="Genomic_DNA"/>
</dbReference>
<reference evidence="5" key="1">
    <citation type="submission" date="2021-06" db="EMBL/GenBank/DDBJ databases">
        <authorList>
            <person name="Hodson N. C."/>
            <person name="Mongue J. A."/>
            <person name="Jaron S. K."/>
        </authorList>
    </citation>
    <scope>NUCLEOTIDE SEQUENCE</scope>
</reference>
<evidence type="ECO:0000313" key="6">
    <source>
        <dbReference type="Proteomes" id="UP000708208"/>
    </source>
</evidence>
<dbReference type="PANTHER" id="PTHR45999">
    <property type="entry name" value="UNC-13-4A, ISOFORM B"/>
    <property type="match status" value="1"/>
</dbReference>
<dbReference type="InterPro" id="IPR014770">
    <property type="entry name" value="Munc13_1"/>
</dbReference>
<evidence type="ECO:0008006" key="7">
    <source>
        <dbReference type="Google" id="ProtNLM"/>
    </source>
</evidence>
<proteinExistence type="predicted"/>
<dbReference type="InterPro" id="IPR052095">
    <property type="entry name" value="UNC-13_domain"/>
</dbReference>
<dbReference type="OrthoDB" id="7976202at2759"/>
<keyword evidence="6" id="KW-1185">Reference proteome</keyword>
<organism evidence="5 6">
    <name type="scientific">Allacma fusca</name>
    <dbReference type="NCBI Taxonomy" id="39272"/>
    <lineage>
        <taxon>Eukaryota</taxon>
        <taxon>Metazoa</taxon>
        <taxon>Ecdysozoa</taxon>
        <taxon>Arthropoda</taxon>
        <taxon>Hexapoda</taxon>
        <taxon>Collembola</taxon>
        <taxon>Symphypleona</taxon>
        <taxon>Sminthuridae</taxon>
        <taxon>Allacma</taxon>
    </lineage>
</organism>
<dbReference type="SMART" id="SM00239">
    <property type="entry name" value="C2"/>
    <property type="match status" value="1"/>
</dbReference>
<dbReference type="Pfam" id="PF00168">
    <property type="entry name" value="C2"/>
    <property type="match status" value="1"/>
</dbReference>